<evidence type="ECO:0000313" key="3">
    <source>
        <dbReference type="Proteomes" id="UP000009168"/>
    </source>
</evidence>
<sequence>MADLDNNYDHNSAPPLMDKKPTIVIKIRHNVIPQKVDCDDDPQKRGIYKFHAICKLNQKRQHPKGSKQLIQSFLSQRQACVLSPTQGQASSYKQNVTPQSDQYSESTNDNSLDEAAVKESTYKSSHFNSPNLDILSLKDISVDIKLPQNGQINQNNYGVKCNQAKNF</sequence>
<dbReference type="EMBL" id="GG662447">
    <property type="protein sequence ID" value="EAR84262.3"/>
    <property type="molecule type" value="Genomic_DNA"/>
</dbReference>
<evidence type="ECO:0000256" key="1">
    <source>
        <dbReference type="SAM" id="MobiDB-lite"/>
    </source>
</evidence>
<feature type="compositionally biased region" description="Polar residues" evidence="1">
    <location>
        <begin position="84"/>
        <end position="110"/>
    </location>
</feature>
<organism evidence="2 3">
    <name type="scientific">Tetrahymena thermophila (strain SB210)</name>
    <dbReference type="NCBI Taxonomy" id="312017"/>
    <lineage>
        <taxon>Eukaryota</taxon>
        <taxon>Sar</taxon>
        <taxon>Alveolata</taxon>
        <taxon>Ciliophora</taxon>
        <taxon>Intramacronucleata</taxon>
        <taxon>Oligohymenophorea</taxon>
        <taxon>Hymenostomatida</taxon>
        <taxon>Tetrahymenina</taxon>
        <taxon>Tetrahymenidae</taxon>
        <taxon>Tetrahymena</taxon>
    </lineage>
</organism>
<accession>I7M646</accession>
<reference evidence="3" key="1">
    <citation type="journal article" date="2006" name="PLoS Biol.">
        <title>Macronuclear genome sequence of the ciliate Tetrahymena thermophila, a model eukaryote.</title>
        <authorList>
            <person name="Eisen J.A."/>
            <person name="Coyne R.S."/>
            <person name="Wu M."/>
            <person name="Wu D."/>
            <person name="Thiagarajan M."/>
            <person name="Wortman J.R."/>
            <person name="Badger J.H."/>
            <person name="Ren Q."/>
            <person name="Amedeo P."/>
            <person name="Jones K.M."/>
            <person name="Tallon L.J."/>
            <person name="Delcher A.L."/>
            <person name="Salzberg S.L."/>
            <person name="Silva J.C."/>
            <person name="Haas B.J."/>
            <person name="Majoros W.H."/>
            <person name="Farzad M."/>
            <person name="Carlton J.M."/>
            <person name="Smith R.K. Jr."/>
            <person name="Garg J."/>
            <person name="Pearlman R.E."/>
            <person name="Karrer K.M."/>
            <person name="Sun L."/>
            <person name="Manning G."/>
            <person name="Elde N.C."/>
            <person name="Turkewitz A.P."/>
            <person name="Asai D.J."/>
            <person name="Wilkes D.E."/>
            <person name="Wang Y."/>
            <person name="Cai H."/>
            <person name="Collins K."/>
            <person name="Stewart B.A."/>
            <person name="Lee S.R."/>
            <person name="Wilamowska K."/>
            <person name="Weinberg Z."/>
            <person name="Ruzzo W.L."/>
            <person name="Wloga D."/>
            <person name="Gaertig J."/>
            <person name="Frankel J."/>
            <person name="Tsao C.-C."/>
            <person name="Gorovsky M.A."/>
            <person name="Keeling P.J."/>
            <person name="Waller R.F."/>
            <person name="Patron N.J."/>
            <person name="Cherry J.M."/>
            <person name="Stover N.A."/>
            <person name="Krieger C.J."/>
            <person name="del Toro C."/>
            <person name="Ryder H.F."/>
            <person name="Williamson S.C."/>
            <person name="Barbeau R.A."/>
            <person name="Hamilton E.P."/>
            <person name="Orias E."/>
        </authorList>
    </citation>
    <scope>NUCLEOTIDE SEQUENCE [LARGE SCALE GENOMIC DNA]</scope>
    <source>
        <strain evidence="3">SB210</strain>
    </source>
</reference>
<feature type="region of interest" description="Disordered" evidence="1">
    <location>
        <begin position="84"/>
        <end position="111"/>
    </location>
</feature>
<dbReference type="KEGG" id="tet:TTHERM_00715660"/>
<dbReference type="HOGENOM" id="CLU_1597795_0_0_1"/>
<dbReference type="InParanoid" id="I7M646"/>
<keyword evidence="3" id="KW-1185">Reference proteome</keyword>
<dbReference type="GeneID" id="7831837"/>
<dbReference type="RefSeq" id="XP_001031925.3">
    <property type="nucleotide sequence ID" value="XM_001031925.3"/>
</dbReference>
<evidence type="ECO:0000313" key="2">
    <source>
        <dbReference type="EMBL" id="EAR84262.3"/>
    </source>
</evidence>
<protein>
    <submittedName>
        <fullName evidence="2">Uncharacterized protein</fullName>
    </submittedName>
</protein>
<gene>
    <name evidence="2" type="ORF">TTHERM_00715660</name>
</gene>
<dbReference type="AlphaFoldDB" id="I7M646"/>
<dbReference type="Proteomes" id="UP000009168">
    <property type="component" value="Unassembled WGS sequence"/>
</dbReference>
<proteinExistence type="predicted"/>
<name>I7M646_TETTS</name>